<feature type="transmembrane region" description="Helical" evidence="2">
    <location>
        <begin position="6"/>
        <end position="25"/>
    </location>
</feature>
<protein>
    <submittedName>
        <fullName evidence="3">Uncharacterized protein</fullName>
    </submittedName>
</protein>
<accession>A0A829HT64</accession>
<feature type="compositionally biased region" description="Pro residues" evidence="1">
    <location>
        <begin position="74"/>
        <end position="84"/>
    </location>
</feature>
<keyword evidence="2" id="KW-1133">Transmembrane helix</keyword>
<keyword evidence="2" id="KW-0472">Membrane</keyword>
<gene>
    <name evidence="3" type="ORF">J108_11935</name>
</gene>
<evidence type="ECO:0000256" key="1">
    <source>
        <dbReference type="SAM" id="MobiDB-lite"/>
    </source>
</evidence>
<dbReference type="AlphaFoldDB" id="A0A829HT64"/>
<proteinExistence type="predicted"/>
<organism evidence="3 4">
    <name type="scientific">Mycobacteroides abscessus subsp. bolletii CRM-0020</name>
    <dbReference type="NCBI Taxonomy" id="1306401"/>
    <lineage>
        <taxon>Bacteria</taxon>
        <taxon>Bacillati</taxon>
        <taxon>Actinomycetota</taxon>
        <taxon>Actinomycetes</taxon>
        <taxon>Mycobacteriales</taxon>
        <taxon>Mycobacteriaceae</taxon>
        <taxon>Mycobacteroides</taxon>
        <taxon>Mycobacteroides abscessus</taxon>
    </lineage>
</organism>
<evidence type="ECO:0000313" key="3">
    <source>
        <dbReference type="EMBL" id="EPQ22691.1"/>
    </source>
</evidence>
<sequence>MQPVLARAVAAVAGLAYIWIIHRAGIGNTFDLHASTIREGVPMNAFTRLVLAPAAGAAAAMFLGFGAVAAWAEPTPPPPVPGSPNAPSHGSLVDQPNDSGDTGWGYLPNGAGAQCENAWVVCGSDDNPPVSNLGPGPDDAGGWVSAPDQTGADCDNPGVNCTDVG</sequence>
<name>A0A829HT64_9MYCO</name>
<evidence type="ECO:0000256" key="2">
    <source>
        <dbReference type="SAM" id="Phobius"/>
    </source>
</evidence>
<feature type="region of interest" description="Disordered" evidence="1">
    <location>
        <begin position="124"/>
        <end position="165"/>
    </location>
</feature>
<evidence type="ECO:0000313" key="4">
    <source>
        <dbReference type="Proteomes" id="UP000014969"/>
    </source>
</evidence>
<dbReference type="EMBL" id="ATFQ01000022">
    <property type="protein sequence ID" value="EPQ22691.1"/>
    <property type="molecule type" value="Genomic_DNA"/>
</dbReference>
<comment type="caution">
    <text evidence="3">The sequence shown here is derived from an EMBL/GenBank/DDBJ whole genome shotgun (WGS) entry which is preliminary data.</text>
</comment>
<feature type="transmembrane region" description="Helical" evidence="2">
    <location>
        <begin position="46"/>
        <end position="72"/>
    </location>
</feature>
<reference evidence="3 4" key="1">
    <citation type="journal article" date="2013" name="Genome Announc.">
        <title>Genome Sequence of an Epidemic Isolate of Mycobacterium abscessus subsp. bolletii from Rio de Janeiro, Brazil.</title>
        <authorList>
            <person name="Davidson R.M."/>
            <person name="Reynolds P.R."/>
            <person name="Farias-Hesson E."/>
            <person name="Duarte R.S."/>
            <person name="Jackson M."/>
            <person name="Strong M."/>
        </authorList>
    </citation>
    <scope>NUCLEOTIDE SEQUENCE [LARGE SCALE GENOMIC DNA]</scope>
    <source>
        <strain evidence="3 4">CRM-0020</strain>
    </source>
</reference>
<feature type="region of interest" description="Disordered" evidence="1">
    <location>
        <begin position="73"/>
        <end position="107"/>
    </location>
</feature>
<dbReference type="Proteomes" id="UP000014969">
    <property type="component" value="Unassembled WGS sequence"/>
</dbReference>
<keyword evidence="2" id="KW-0812">Transmembrane</keyword>